<keyword evidence="2" id="KW-1185">Reference proteome</keyword>
<dbReference type="EMBL" id="OR769222">
    <property type="protein sequence ID" value="WQJ52950.1"/>
    <property type="molecule type" value="Genomic_DNA"/>
</dbReference>
<dbReference type="Proteomes" id="UP001349343">
    <property type="component" value="Segment"/>
</dbReference>
<evidence type="ECO:0000313" key="2">
    <source>
        <dbReference type="Proteomes" id="UP001349343"/>
    </source>
</evidence>
<reference evidence="1 2" key="1">
    <citation type="submission" date="2023-11" db="EMBL/GenBank/DDBJ databases">
        <authorList>
            <person name="Cook R."/>
            <person name="Crisci M."/>
            <person name="Pye H."/>
            <person name="Adriaenssens E."/>
            <person name="Santini J."/>
        </authorList>
    </citation>
    <scope>NUCLEOTIDE SEQUENCE [LARGE SCALE GENOMIC DNA]</scope>
    <source>
        <strain evidence="1">Lak_Megaphage_RVC_JS4_GC31</strain>
    </source>
</reference>
<name>A0ABZ0Z4G4_9CAUD</name>
<protein>
    <submittedName>
        <fullName evidence="1">Uncharacterized protein</fullName>
    </submittedName>
</protein>
<sequence length="45" mass="4996">MKKFFSLIKRAGKAYCKAYAESCTFKLADGKIVFCNFSCGSVYVA</sequence>
<organism evidence="1 2">
    <name type="scientific">phage Lak_Megaphage_RVC_JS4_GC31</name>
    <dbReference type="NCBI Taxonomy" id="3109228"/>
    <lineage>
        <taxon>Viruses</taxon>
        <taxon>Duplodnaviria</taxon>
        <taxon>Heunggongvirae</taxon>
        <taxon>Uroviricota</taxon>
        <taxon>Caudoviricetes</taxon>
        <taxon>Caudoviricetes code 15 clade</taxon>
    </lineage>
</organism>
<accession>A0ABZ0Z4G4</accession>
<evidence type="ECO:0000313" key="1">
    <source>
        <dbReference type="EMBL" id="WQJ52950.1"/>
    </source>
</evidence>
<proteinExistence type="predicted"/>